<dbReference type="GO" id="GO:0006189">
    <property type="term" value="P:'de novo' IMP biosynthetic process"/>
    <property type="evidence" value="ECO:0007669"/>
    <property type="project" value="UniProtKB-UniRule"/>
</dbReference>
<dbReference type="SMART" id="SM00798">
    <property type="entry name" value="AICARFT_IMPCHas"/>
    <property type="match status" value="1"/>
</dbReference>
<dbReference type="PROSITE" id="PS51855">
    <property type="entry name" value="MGS"/>
    <property type="match status" value="1"/>
</dbReference>
<dbReference type="PATRIC" id="fig|442562.3.peg.3972"/>
<keyword evidence="13" id="KW-1185">Reference proteome</keyword>
<dbReference type="SMART" id="SM00851">
    <property type="entry name" value="MGS"/>
    <property type="match status" value="1"/>
</dbReference>
<dbReference type="EMBL" id="AOSK01000116">
    <property type="protein sequence ID" value="EYD74342.1"/>
    <property type="molecule type" value="Genomic_DNA"/>
</dbReference>
<evidence type="ECO:0000313" key="13">
    <source>
        <dbReference type="Proteomes" id="UP000019666"/>
    </source>
</evidence>
<dbReference type="STRING" id="442562.Rumeso_04027"/>
<dbReference type="NCBIfam" id="TIGR00355">
    <property type="entry name" value="purH"/>
    <property type="match status" value="1"/>
</dbReference>
<evidence type="ECO:0000256" key="5">
    <source>
        <dbReference type="ARBA" id="ARBA00022755"/>
    </source>
</evidence>
<dbReference type="InterPro" id="IPR016193">
    <property type="entry name" value="Cytidine_deaminase-like"/>
</dbReference>
<name>A0A017HIK2_9RHOB</name>
<comment type="catalytic activity">
    <reaction evidence="9 10">
        <text>IMP + H2O = 5-formamido-1-(5-phospho-D-ribosyl)imidazole-4-carboxamide</text>
        <dbReference type="Rhea" id="RHEA:18445"/>
        <dbReference type="ChEBI" id="CHEBI:15377"/>
        <dbReference type="ChEBI" id="CHEBI:58053"/>
        <dbReference type="ChEBI" id="CHEBI:58467"/>
        <dbReference type="EC" id="3.5.4.10"/>
    </reaction>
</comment>
<dbReference type="UniPathway" id="UPA00074">
    <property type="reaction ID" value="UER00133"/>
</dbReference>
<evidence type="ECO:0000256" key="9">
    <source>
        <dbReference type="ARBA" id="ARBA00050687"/>
    </source>
</evidence>
<dbReference type="HAMAP" id="MF_00139">
    <property type="entry name" value="PurH"/>
    <property type="match status" value="1"/>
</dbReference>
<dbReference type="Gene3D" id="3.40.140.20">
    <property type="match status" value="2"/>
</dbReference>
<dbReference type="FunFam" id="3.40.50.1380:FF:000001">
    <property type="entry name" value="Bifunctional purine biosynthesis protein PurH"/>
    <property type="match status" value="1"/>
</dbReference>
<proteinExistence type="inferred from homology"/>
<dbReference type="SUPFAM" id="SSF52335">
    <property type="entry name" value="Methylglyoxal synthase-like"/>
    <property type="match status" value="1"/>
</dbReference>
<dbReference type="InterPro" id="IPR011607">
    <property type="entry name" value="MGS-like_dom"/>
</dbReference>
<dbReference type="InterPro" id="IPR024051">
    <property type="entry name" value="AICAR_Tfase_dup_dom_sf"/>
</dbReference>
<dbReference type="PIRSF" id="PIRSF000414">
    <property type="entry name" value="AICARFT_IMPCHas"/>
    <property type="match status" value="1"/>
</dbReference>
<comment type="domain">
    <text evidence="10">The IMP cyclohydrolase activity resides in the N-terminal region.</text>
</comment>
<dbReference type="GO" id="GO:0004643">
    <property type="term" value="F:phosphoribosylaminoimidazolecarboxamide formyltransferase activity"/>
    <property type="evidence" value="ECO:0007669"/>
    <property type="project" value="UniProtKB-UniRule"/>
</dbReference>
<evidence type="ECO:0000256" key="3">
    <source>
        <dbReference type="ARBA" id="ARBA00007667"/>
    </source>
</evidence>
<protein>
    <recommendedName>
        <fullName evidence="10">Bifunctional purine biosynthesis protein PurH</fullName>
    </recommendedName>
    <domain>
        <recommendedName>
            <fullName evidence="10">Phosphoribosylaminoimidazolecarboxamide formyltransferase</fullName>
            <ecNumber evidence="10">2.1.2.3</ecNumber>
        </recommendedName>
        <alternativeName>
            <fullName evidence="10">AICAR transformylase</fullName>
        </alternativeName>
    </domain>
    <domain>
        <recommendedName>
            <fullName evidence="10">IMP cyclohydrolase</fullName>
            <ecNumber evidence="10">3.5.4.10</ecNumber>
        </recommendedName>
        <alternativeName>
            <fullName evidence="10">ATIC</fullName>
        </alternativeName>
        <alternativeName>
            <fullName evidence="10">IMP synthase</fullName>
        </alternativeName>
        <alternativeName>
            <fullName evidence="10">Inosinicase</fullName>
        </alternativeName>
    </domain>
</protein>
<dbReference type="AlphaFoldDB" id="A0A017HIK2"/>
<dbReference type="Proteomes" id="UP000019666">
    <property type="component" value="Unassembled WGS sequence"/>
</dbReference>
<keyword evidence="4 10" id="KW-0808">Transferase</keyword>
<evidence type="ECO:0000313" key="12">
    <source>
        <dbReference type="EMBL" id="EYD74342.1"/>
    </source>
</evidence>
<evidence type="ECO:0000256" key="2">
    <source>
        <dbReference type="ARBA" id="ARBA00004954"/>
    </source>
</evidence>
<organism evidence="12 13">
    <name type="scientific">Rubellimicrobium mesophilum DSM 19309</name>
    <dbReference type="NCBI Taxonomy" id="442562"/>
    <lineage>
        <taxon>Bacteria</taxon>
        <taxon>Pseudomonadati</taxon>
        <taxon>Pseudomonadota</taxon>
        <taxon>Alphaproteobacteria</taxon>
        <taxon>Rhodobacterales</taxon>
        <taxon>Roseobacteraceae</taxon>
        <taxon>Rubellimicrobium</taxon>
    </lineage>
</organism>
<sequence length="519" mass="53998">MTEDLRPVRRALLSVSDKAGLLELARGLAERGVALVSTGNSAGMLREAGLEVTEVAEVTGSPEMLGGRVKTLHPRIHGGILGKRGDAGHVAEMEQHGIAPIDLVVVNLYPFEATVARGASFEDTVEQIDVGGPAMIRAAAKNHADVAVLTDPADYPALLAELEAQGGTTGAFRRGLARKAFARTAEYDAAISAWMAGGEKAPAFRALTGRLVQTLRYGENPHQKAAFYRGGEARAGVATALQVQGKELSYNNIADTDAAYELAGEFGGGEPACVIVKHANPCGVAVGGSLVEAHAKALACDPVSAFGGIVAVNRPLDGAAAEAIAKVFTEVVIAPDADEDAKAVFARKGNLRLLLAGGLPDARAPGLMWKQVVGGFLAQDRDSGALDPAQLRVATKRAPTEAEMRDLLFAWKVAKHVKSNAIVLAEDGATVGIGAGQMSRVDSVRIAARKMGEMATAPRAPVLASDAFFPFADGLVAAAEAGVRAAIQPGGSMRDAEVIAAADERGLAMVFTDMRHFRH</sequence>
<evidence type="ECO:0000256" key="8">
    <source>
        <dbReference type="ARBA" id="ARBA00050488"/>
    </source>
</evidence>
<gene>
    <name evidence="10" type="primary">purH</name>
    <name evidence="12" type="ORF">Rumeso_04027</name>
</gene>
<dbReference type="EC" id="2.1.2.3" evidence="10"/>
<feature type="domain" description="MGS-like" evidence="11">
    <location>
        <begin position="3"/>
        <end position="150"/>
    </location>
</feature>
<evidence type="ECO:0000256" key="4">
    <source>
        <dbReference type="ARBA" id="ARBA00022679"/>
    </source>
</evidence>
<comment type="catalytic activity">
    <reaction evidence="8 10">
        <text>(6R)-10-formyltetrahydrofolate + 5-amino-1-(5-phospho-beta-D-ribosyl)imidazole-4-carboxamide = 5-formamido-1-(5-phospho-D-ribosyl)imidazole-4-carboxamide + (6S)-5,6,7,8-tetrahydrofolate</text>
        <dbReference type="Rhea" id="RHEA:22192"/>
        <dbReference type="ChEBI" id="CHEBI:57453"/>
        <dbReference type="ChEBI" id="CHEBI:58467"/>
        <dbReference type="ChEBI" id="CHEBI:58475"/>
        <dbReference type="ChEBI" id="CHEBI:195366"/>
        <dbReference type="EC" id="2.1.2.3"/>
    </reaction>
</comment>
<keyword evidence="6 10" id="KW-0378">Hydrolase</keyword>
<reference evidence="12 13" key="1">
    <citation type="submission" date="2013-02" db="EMBL/GenBank/DDBJ databases">
        <authorList>
            <person name="Fiebig A."/>
            <person name="Goeker M."/>
            <person name="Klenk H.-P.P."/>
        </authorList>
    </citation>
    <scope>NUCLEOTIDE SEQUENCE [LARGE SCALE GENOMIC DNA]</scope>
    <source>
        <strain evidence="12 13">DSM 19309</strain>
    </source>
</reference>
<dbReference type="EC" id="3.5.4.10" evidence="10"/>
<comment type="pathway">
    <text evidence="1 10">Purine metabolism; IMP biosynthesis via de novo pathway; IMP from 5-formamido-1-(5-phospho-D-ribosyl)imidazole-4-carboxamide: step 1/1.</text>
</comment>
<dbReference type="PANTHER" id="PTHR11692:SF0">
    <property type="entry name" value="BIFUNCTIONAL PURINE BIOSYNTHESIS PROTEIN ATIC"/>
    <property type="match status" value="1"/>
</dbReference>
<keyword evidence="5 10" id="KW-0658">Purine biosynthesis</keyword>
<dbReference type="RefSeq" id="WP_037280166.1">
    <property type="nucleotide sequence ID" value="NZ_KK088571.1"/>
</dbReference>
<dbReference type="SUPFAM" id="SSF53927">
    <property type="entry name" value="Cytidine deaminase-like"/>
    <property type="match status" value="1"/>
</dbReference>
<comment type="caution">
    <text evidence="12">The sequence shown here is derived from an EMBL/GenBank/DDBJ whole genome shotgun (WGS) entry which is preliminary data.</text>
</comment>
<comment type="pathway">
    <text evidence="2 10">Purine metabolism; IMP biosynthesis via de novo pathway; 5-formamido-1-(5-phospho-D-ribosyl)imidazole-4-carboxamide from 5-amino-1-(5-phospho-D-ribosyl)imidazole-4-carboxamide (10-formyl THF route): step 1/1.</text>
</comment>
<dbReference type="Pfam" id="PF02142">
    <property type="entry name" value="MGS"/>
    <property type="match status" value="1"/>
</dbReference>
<dbReference type="HOGENOM" id="CLU_016316_5_2_5"/>
<dbReference type="GO" id="GO:0005829">
    <property type="term" value="C:cytosol"/>
    <property type="evidence" value="ECO:0007669"/>
    <property type="project" value="TreeGrafter"/>
</dbReference>
<dbReference type="PANTHER" id="PTHR11692">
    <property type="entry name" value="BIFUNCTIONAL PURINE BIOSYNTHESIS PROTEIN PURH"/>
    <property type="match status" value="1"/>
</dbReference>
<dbReference type="NCBIfam" id="NF002049">
    <property type="entry name" value="PRK00881.1"/>
    <property type="match status" value="1"/>
</dbReference>
<evidence type="ECO:0000256" key="1">
    <source>
        <dbReference type="ARBA" id="ARBA00004844"/>
    </source>
</evidence>
<dbReference type="GO" id="GO:0003937">
    <property type="term" value="F:IMP cyclohydrolase activity"/>
    <property type="evidence" value="ECO:0007669"/>
    <property type="project" value="UniProtKB-UniRule"/>
</dbReference>
<keyword evidence="7 10" id="KW-0511">Multifunctional enzyme</keyword>
<comment type="similarity">
    <text evidence="3 10">Belongs to the PurH family.</text>
</comment>
<evidence type="ECO:0000256" key="6">
    <source>
        <dbReference type="ARBA" id="ARBA00022801"/>
    </source>
</evidence>
<dbReference type="OrthoDB" id="9802065at2"/>
<accession>A0A017HIK2</accession>
<dbReference type="FunFam" id="3.40.140.20:FF:000001">
    <property type="entry name" value="Bifunctional purine biosynthesis protein PurH"/>
    <property type="match status" value="1"/>
</dbReference>
<evidence type="ECO:0000256" key="10">
    <source>
        <dbReference type="HAMAP-Rule" id="MF_00139"/>
    </source>
</evidence>
<dbReference type="Gene3D" id="3.40.50.1380">
    <property type="entry name" value="Methylglyoxal synthase-like domain"/>
    <property type="match status" value="1"/>
</dbReference>
<dbReference type="Pfam" id="PF01808">
    <property type="entry name" value="AICARFT_IMPCHas"/>
    <property type="match status" value="1"/>
</dbReference>
<evidence type="ECO:0000256" key="7">
    <source>
        <dbReference type="ARBA" id="ARBA00023268"/>
    </source>
</evidence>
<evidence type="ECO:0000259" key="11">
    <source>
        <dbReference type="PROSITE" id="PS51855"/>
    </source>
</evidence>
<dbReference type="InterPro" id="IPR036914">
    <property type="entry name" value="MGS-like_dom_sf"/>
</dbReference>
<dbReference type="InterPro" id="IPR002695">
    <property type="entry name" value="PurH-like"/>
</dbReference>
<dbReference type="CDD" id="cd01421">
    <property type="entry name" value="IMPCH"/>
    <property type="match status" value="1"/>
</dbReference>